<organism evidence="8 9">
    <name type="scientific">Campylobacter gastrosuis</name>
    <dbReference type="NCBI Taxonomy" id="2974576"/>
    <lineage>
        <taxon>Bacteria</taxon>
        <taxon>Pseudomonadati</taxon>
        <taxon>Campylobacterota</taxon>
        <taxon>Epsilonproteobacteria</taxon>
        <taxon>Campylobacterales</taxon>
        <taxon>Campylobacteraceae</taxon>
        <taxon>Campylobacter</taxon>
    </lineage>
</organism>
<dbReference type="EMBL" id="JANURM010000005">
    <property type="protein sequence ID" value="MDL0088905.1"/>
    <property type="molecule type" value="Genomic_DNA"/>
</dbReference>
<comment type="subcellular location">
    <subcellularLocation>
        <location evidence="7">Cell membrane</location>
        <topology evidence="7">Peripheral membrane protein</topology>
    </subcellularLocation>
    <subcellularLocation>
        <location evidence="1">Membrane</location>
    </subcellularLocation>
</comment>
<evidence type="ECO:0000256" key="7">
    <source>
        <dbReference type="HAMAP-Rule" id="MF_01416"/>
    </source>
</evidence>
<name>A0ABT7HPR0_9BACT</name>
<keyword evidence="7" id="KW-1003">Cell membrane</keyword>
<comment type="similarity">
    <text evidence="7">Belongs to the ATPase delta chain family.</text>
</comment>
<evidence type="ECO:0000256" key="3">
    <source>
        <dbReference type="ARBA" id="ARBA00022781"/>
    </source>
</evidence>
<dbReference type="Proteomes" id="UP001173801">
    <property type="component" value="Unassembled WGS sequence"/>
</dbReference>
<comment type="function">
    <text evidence="7">This protein is part of the stalk that links CF(0) to CF(1). It either transmits conformational changes from CF(0) to CF(1) or is implicated in proton conduction.</text>
</comment>
<proteinExistence type="inferred from homology"/>
<dbReference type="InterPro" id="IPR026015">
    <property type="entry name" value="ATP_synth_OSCP/delta_N_sf"/>
</dbReference>
<gene>
    <name evidence="7" type="primary">atpH</name>
    <name evidence="8" type="ORF">NYG85_05900</name>
</gene>
<evidence type="ECO:0000313" key="9">
    <source>
        <dbReference type="Proteomes" id="UP001173801"/>
    </source>
</evidence>
<keyword evidence="6 7" id="KW-0066">ATP synthesis</keyword>
<keyword evidence="9" id="KW-1185">Reference proteome</keyword>
<dbReference type="Gene3D" id="1.10.520.20">
    <property type="entry name" value="N-terminal domain of the delta subunit of the F1F0-ATP synthase"/>
    <property type="match status" value="1"/>
</dbReference>
<keyword evidence="2 7" id="KW-0813">Transport</keyword>
<dbReference type="InterPro" id="IPR000711">
    <property type="entry name" value="ATPase_OSCP/dsu"/>
</dbReference>
<evidence type="ECO:0000313" key="8">
    <source>
        <dbReference type="EMBL" id="MDL0088905.1"/>
    </source>
</evidence>
<comment type="function">
    <text evidence="7">F(1)F(0) ATP synthase produces ATP from ADP in the presence of a proton or sodium gradient. F-type ATPases consist of two structural domains, F(1) containing the extramembraneous catalytic core and F(0) containing the membrane proton channel, linked together by a central stalk and a peripheral stalk. During catalysis, ATP synthesis in the catalytic domain of F(1) is coupled via a rotary mechanism of the central stalk subunits to proton translocation.</text>
</comment>
<dbReference type="RefSeq" id="WP_284937563.1">
    <property type="nucleotide sequence ID" value="NZ_JANURM010000005.1"/>
</dbReference>
<dbReference type="SUPFAM" id="SSF47928">
    <property type="entry name" value="N-terminal domain of the delta subunit of the F1F0-ATP synthase"/>
    <property type="match status" value="1"/>
</dbReference>
<keyword evidence="5 7" id="KW-0472">Membrane</keyword>
<evidence type="ECO:0000256" key="2">
    <source>
        <dbReference type="ARBA" id="ARBA00022448"/>
    </source>
</evidence>
<keyword evidence="7" id="KW-0139">CF(1)</keyword>
<evidence type="ECO:0000256" key="4">
    <source>
        <dbReference type="ARBA" id="ARBA00023065"/>
    </source>
</evidence>
<reference evidence="8" key="1">
    <citation type="submission" date="2022-08" db="EMBL/GenBank/DDBJ databases">
        <authorList>
            <person name="Wang H."/>
        </authorList>
    </citation>
    <scope>NUCLEOTIDE SEQUENCE</scope>
    <source>
        <strain evidence="8">PS10</strain>
    </source>
</reference>
<protein>
    <recommendedName>
        <fullName evidence="7">ATP synthase subunit delta</fullName>
    </recommendedName>
    <alternativeName>
        <fullName evidence="7">ATP synthase F(1) sector subunit delta</fullName>
    </alternativeName>
    <alternativeName>
        <fullName evidence="7">F-type ATPase subunit delta</fullName>
        <shortName evidence="7">F-ATPase subunit delta</shortName>
    </alternativeName>
</protein>
<dbReference type="NCBIfam" id="TIGR01145">
    <property type="entry name" value="ATP_synt_delta"/>
    <property type="match status" value="1"/>
</dbReference>
<comment type="caution">
    <text evidence="8">The sequence shown here is derived from an EMBL/GenBank/DDBJ whole genome shotgun (WGS) entry which is preliminary data.</text>
</comment>
<evidence type="ECO:0000256" key="6">
    <source>
        <dbReference type="ARBA" id="ARBA00023310"/>
    </source>
</evidence>
<reference evidence="8" key="2">
    <citation type="journal article" date="2023" name="Microorganisms">
        <title>Isolation and Genomic Characteristics of Cat-Borne Campylobacter felis sp. nov. and Sheep-Borne Campylobacter ovis sp. nov.</title>
        <authorList>
            <person name="Wang H."/>
            <person name="Li Y."/>
            <person name="Gu Y."/>
            <person name="Zhou G."/>
            <person name="Chen X."/>
            <person name="Zhang X."/>
            <person name="Shao Z."/>
            <person name="Zhang J."/>
            <person name="Zhang M."/>
        </authorList>
    </citation>
    <scope>NUCLEOTIDE SEQUENCE</scope>
    <source>
        <strain evidence="8">PS10</strain>
    </source>
</reference>
<sequence>MKEVVAKKYVKAVLSDKNLTQLDEFLANLEQISSAFGSDKFKNIISLPTLSTQKKADFLLSLIQNPSQKFVNFINLLATNKRFELLPTIFNELKSQRAAMQNIYLGKIYGSYDLSSDEVVALEDKFSKRFNAKIKLEVVKQEYNGIKVELNDLGVEVSFSVDRLKAQMSEYILKAI</sequence>
<keyword evidence="4 7" id="KW-0406">Ion transport</keyword>
<dbReference type="NCBIfam" id="NF006291">
    <property type="entry name" value="PRK08474.1"/>
    <property type="match status" value="1"/>
</dbReference>
<dbReference type="Pfam" id="PF00213">
    <property type="entry name" value="OSCP"/>
    <property type="match status" value="1"/>
</dbReference>
<accession>A0ABT7HPR0</accession>
<dbReference type="HAMAP" id="MF_01416">
    <property type="entry name" value="ATP_synth_delta_bact"/>
    <property type="match status" value="1"/>
</dbReference>
<keyword evidence="3 7" id="KW-0375">Hydrogen ion transport</keyword>
<evidence type="ECO:0000256" key="5">
    <source>
        <dbReference type="ARBA" id="ARBA00023136"/>
    </source>
</evidence>
<evidence type="ECO:0000256" key="1">
    <source>
        <dbReference type="ARBA" id="ARBA00004370"/>
    </source>
</evidence>